<dbReference type="STRING" id="764103.G7E1N0"/>
<evidence type="ECO:0000256" key="4">
    <source>
        <dbReference type="ARBA" id="ARBA00022448"/>
    </source>
</evidence>
<feature type="domain" description="Vta1 C-terminal" evidence="11">
    <location>
        <begin position="309"/>
        <end position="346"/>
    </location>
</feature>
<proteinExistence type="inferred from homology"/>
<feature type="region of interest" description="Disordered" evidence="9">
    <location>
        <begin position="227"/>
        <end position="267"/>
    </location>
</feature>
<name>G7E1N0_MIXOS</name>
<evidence type="ECO:0008006" key="14">
    <source>
        <dbReference type="Google" id="ProtNLM"/>
    </source>
</evidence>
<dbReference type="AlphaFoldDB" id="G7E1N0"/>
<dbReference type="InterPro" id="IPR044538">
    <property type="entry name" value="Vta1-like"/>
</dbReference>
<comment type="subcellular location">
    <subcellularLocation>
        <location evidence="2">Cytoplasm</location>
    </subcellularLocation>
    <subcellularLocation>
        <location evidence="1">Endosome membrane</location>
        <topology evidence="1">Peripheral membrane protein</topology>
    </subcellularLocation>
</comment>
<dbReference type="OrthoDB" id="391137at2759"/>
<dbReference type="InterPro" id="IPR041212">
    <property type="entry name" value="Vta1_C"/>
</dbReference>
<dbReference type="RefSeq" id="XP_014565254.1">
    <property type="nucleotide sequence ID" value="XM_014709768.1"/>
</dbReference>
<dbReference type="GO" id="GO:0032511">
    <property type="term" value="P:late endosome to vacuole transport via multivesicular body sorting pathway"/>
    <property type="evidence" value="ECO:0007669"/>
    <property type="project" value="InterPro"/>
</dbReference>
<dbReference type="GO" id="GO:0010008">
    <property type="term" value="C:endosome membrane"/>
    <property type="evidence" value="ECO:0007669"/>
    <property type="project" value="UniProtKB-SubCell"/>
</dbReference>
<evidence type="ECO:0000256" key="3">
    <source>
        <dbReference type="ARBA" id="ARBA00007895"/>
    </source>
</evidence>
<evidence type="ECO:0000256" key="8">
    <source>
        <dbReference type="ARBA" id="ARBA00023136"/>
    </source>
</evidence>
<dbReference type="Gene3D" id="1.20.5.420">
    <property type="entry name" value="Immunoglobulin FC, subunit C"/>
    <property type="match status" value="1"/>
</dbReference>
<keyword evidence="6" id="KW-0967">Endosome</keyword>
<comment type="similarity">
    <text evidence="3">Belongs to the VTA1 family.</text>
</comment>
<dbReference type="InterPro" id="IPR039431">
    <property type="entry name" value="Vta1/CALS_N"/>
</dbReference>
<dbReference type="Proteomes" id="UP000009131">
    <property type="component" value="Unassembled WGS sequence"/>
</dbReference>
<reference evidence="12 13" key="2">
    <citation type="journal article" date="2012" name="Open Biol.">
        <title>Characteristics of nucleosomes and linker DNA regions on the genome of the basidiomycete Mixia osmundae revealed by mono- and dinucleosome mapping.</title>
        <authorList>
            <person name="Nishida H."/>
            <person name="Kondo S."/>
            <person name="Matsumoto T."/>
            <person name="Suzuki Y."/>
            <person name="Yoshikawa H."/>
            <person name="Taylor T.D."/>
            <person name="Sugiyama J."/>
        </authorList>
    </citation>
    <scope>NUCLEOTIDE SEQUENCE [LARGE SCALE GENOMIC DNA]</scope>
    <source>
        <strain evidence="13">CBS 9802 / IAM 14324 / JCM 22182 / KY 12970</strain>
    </source>
</reference>
<dbReference type="GO" id="GO:0005771">
    <property type="term" value="C:multivesicular body"/>
    <property type="evidence" value="ECO:0007669"/>
    <property type="project" value="TreeGrafter"/>
</dbReference>
<evidence type="ECO:0000256" key="5">
    <source>
        <dbReference type="ARBA" id="ARBA00022490"/>
    </source>
</evidence>
<dbReference type="PANTHER" id="PTHR46009:SF1">
    <property type="entry name" value="VACUOLAR PROTEIN SORTING-ASSOCIATED PROTEIN VTA1 HOMOLOG"/>
    <property type="match status" value="1"/>
</dbReference>
<feature type="domain" description="Vta1/callose synthase N-terminal" evidence="10">
    <location>
        <begin position="13"/>
        <end position="153"/>
    </location>
</feature>
<evidence type="ECO:0000256" key="9">
    <source>
        <dbReference type="SAM" id="MobiDB-lite"/>
    </source>
</evidence>
<dbReference type="InParanoid" id="G7E1N0"/>
<evidence type="ECO:0000256" key="1">
    <source>
        <dbReference type="ARBA" id="ARBA00004481"/>
    </source>
</evidence>
<keyword evidence="4" id="KW-0813">Transport</keyword>
<dbReference type="OMA" id="AYWCEYH"/>
<keyword evidence="7" id="KW-0653">Protein transport</keyword>
<keyword evidence="13" id="KW-1185">Reference proteome</keyword>
<accession>G7E1N0</accession>
<comment type="caution">
    <text evidence="12">The sequence shown here is derived from an EMBL/GenBank/DDBJ whole genome shotgun (WGS) entry which is preliminary data.</text>
</comment>
<dbReference type="PANTHER" id="PTHR46009">
    <property type="entry name" value="VACUOLAR PROTEIN SORTING-ASSOCIATED PROTEIN VTA1 HOMOLOG"/>
    <property type="match status" value="1"/>
</dbReference>
<evidence type="ECO:0000256" key="7">
    <source>
        <dbReference type="ARBA" id="ARBA00022927"/>
    </source>
</evidence>
<evidence type="ECO:0000313" key="12">
    <source>
        <dbReference type="EMBL" id="GAA96740.1"/>
    </source>
</evidence>
<sequence>MTSLDGIPQELKSIVPYLSKANEIHSFDPVIAYWCRTHALDLAIKLNVSRAAQASLEPILDQLEQARSSLADNEAITNDVAAQAYVENFGLDVFDKADKEDRAGRANKETSKKFLAAKIFLEVLATFGPLDSEIQAKVKYARWKATDIIKALKAGKVPLAGPAYSSEETAQNVQPDVAMVTEDEIDATVQDVLTQDIDTPDNTRVSTSSADALTGSEALSMKVVADPPTIPARSDSIPSKPADVTPIDLTQPEMPSAPAARTLPSAPMFPTLPTASMPSAPPPAPKPAPRATPARIVAQPVQAGGPTDPKAIGQAQKHAKWAISALDYEDFATARTQLQAALRLITPVTIDLD</sequence>
<dbReference type="HOGENOM" id="CLU_030378_1_0_1"/>
<evidence type="ECO:0000256" key="2">
    <source>
        <dbReference type="ARBA" id="ARBA00004496"/>
    </source>
</evidence>
<dbReference type="eggNOG" id="KOG0917">
    <property type="taxonomic scope" value="Eukaryota"/>
</dbReference>
<keyword evidence="8" id="KW-0472">Membrane</keyword>
<feature type="region of interest" description="Disordered" evidence="9">
    <location>
        <begin position="193"/>
        <end position="212"/>
    </location>
</feature>
<protein>
    <recommendedName>
        <fullName evidence="14">Vta1/callose synthase N-terminal domain-containing protein</fullName>
    </recommendedName>
</protein>
<evidence type="ECO:0000256" key="6">
    <source>
        <dbReference type="ARBA" id="ARBA00022753"/>
    </source>
</evidence>
<reference evidence="12 13" key="1">
    <citation type="journal article" date="2011" name="J. Gen. Appl. Microbiol.">
        <title>Draft genome sequencing of the enigmatic basidiomycete Mixia osmundae.</title>
        <authorList>
            <person name="Nishida H."/>
            <person name="Nagatsuka Y."/>
            <person name="Sugiyama J."/>
        </authorList>
    </citation>
    <scope>NUCLEOTIDE SEQUENCE [LARGE SCALE GENOMIC DNA]</scope>
    <source>
        <strain evidence="13">CBS 9802 / IAM 14324 / JCM 22182 / KY 12970</strain>
    </source>
</reference>
<evidence type="ECO:0000259" key="10">
    <source>
        <dbReference type="Pfam" id="PF04652"/>
    </source>
</evidence>
<evidence type="ECO:0000313" key="13">
    <source>
        <dbReference type="Proteomes" id="UP000009131"/>
    </source>
</evidence>
<keyword evidence="5" id="KW-0963">Cytoplasm</keyword>
<evidence type="ECO:0000259" key="11">
    <source>
        <dbReference type="Pfam" id="PF18097"/>
    </source>
</evidence>
<dbReference type="Gene3D" id="1.25.40.270">
    <property type="entry name" value="Vacuolar protein sorting-associated protein vta1"/>
    <property type="match status" value="1"/>
</dbReference>
<dbReference type="Pfam" id="PF04652">
    <property type="entry name" value="Vta1"/>
    <property type="match status" value="1"/>
</dbReference>
<dbReference type="GO" id="GO:0015031">
    <property type="term" value="P:protein transport"/>
    <property type="evidence" value="ECO:0007669"/>
    <property type="project" value="UniProtKB-KW"/>
</dbReference>
<dbReference type="EMBL" id="BABT02000106">
    <property type="protein sequence ID" value="GAA96740.1"/>
    <property type="molecule type" value="Genomic_DNA"/>
</dbReference>
<dbReference type="FunCoup" id="G7E1N0">
    <property type="interactions" value="312"/>
</dbReference>
<gene>
    <name evidence="12" type="primary">Mo03411</name>
    <name evidence="12" type="ORF">E5Q_03411</name>
</gene>
<feature type="compositionally biased region" description="Polar residues" evidence="9">
    <location>
        <begin position="193"/>
        <end position="211"/>
    </location>
</feature>
<dbReference type="Pfam" id="PF18097">
    <property type="entry name" value="Vta1_C"/>
    <property type="match status" value="1"/>
</dbReference>
<dbReference type="InterPro" id="IPR023175">
    <property type="entry name" value="Vta1/CALS_N_sf"/>
</dbReference>
<organism evidence="12 13">
    <name type="scientific">Mixia osmundae (strain CBS 9802 / IAM 14324 / JCM 22182 / KY 12970)</name>
    <dbReference type="NCBI Taxonomy" id="764103"/>
    <lineage>
        <taxon>Eukaryota</taxon>
        <taxon>Fungi</taxon>
        <taxon>Dikarya</taxon>
        <taxon>Basidiomycota</taxon>
        <taxon>Pucciniomycotina</taxon>
        <taxon>Mixiomycetes</taxon>
        <taxon>Mixiales</taxon>
        <taxon>Mixiaceae</taxon>
        <taxon>Mixia</taxon>
    </lineage>
</organism>